<dbReference type="EMBL" id="FOES01000011">
    <property type="protein sequence ID" value="SEQ34469.1"/>
    <property type="molecule type" value="Genomic_DNA"/>
</dbReference>
<sequence>MEVQEVNAKVMEMDLVEYIKKVLESNGFISEKIGFNFGDGHWVTVYVKE</sequence>
<keyword evidence="2" id="KW-1185">Reference proteome</keyword>
<reference evidence="1 2" key="1">
    <citation type="submission" date="2016-10" db="EMBL/GenBank/DDBJ databases">
        <authorList>
            <person name="de Groot N.N."/>
        </authorList>
    </citation>
    <scope>NUCLEOTIDE SEQUENCE [LARGE SCALE GENOMIC DNA]</scope>
    <source>
        <strain evidence="1 2">DSM 21633</strain>
    </source>
</reference>
<name>A0A1H9F9B3_9BACI</name>
<protein>
    <submittedName>
        <fullName evidence="1">Uncharacterized protein</fullName>
    </submittedName>
</protein>
<dbReference type="AlphaFoldDB" id="A0A1H9F9B3"/>
<dbReference type="RefSeq" id="WP_177176346.1">
    <property type="nucleotide sequence ID" value="NZ_FOES01000011.1"/>
</dbReference>
<evidence type="ECO:0000313" key="1">
    <source>
        <dbReference type="EMBL" id="SEQ34469.1"/>
    </source>
</evidence>
<dbReference type="Proteomes" id="UP000199427">
    <property type="component" value="Unassembled WGS sequence"/>
</dbReference>
<proteinExistence type="predicted"/>
<organism evidence="1 2">
    <name type="scientific">Piscibacillus halophilus</name>
    <dbReference type="NCBI Taxonomy" id="571933"/>
    <lineage>
        <taxon>Bacteria</taxon>
        <taxon>Bacillati</taxon>
        <taxon>Bacillota</taxon>
        <taxon>Bacilli</taxon>
        <taxon>Bacillales</taxon>
        <taxon>Bacillaceae</taxon>
        <taxon>Piscibacillus</taxon>
    </lineage>
</organism>
<dbReference type="STRING" id="571933.SAMN05216362_11169"/>
<evidence type="ECO:0000313" key="2">
    <source>
        <dbReference type="Proteomes" id="UP000199427"/>
    </source>
</evidence>
<gene>
    <name evidence="1" type="ORF">SAMN05216362_11169</name>
</gene>
<accession>A0A1H9F9B3</accession>